<keyword evidence="1" id="KW-0472">Membrane</keyword>
<feature type="transmembrane region" description="Helical" evidence="1">
    <location>
        <begin position="41"/>
        <end position="67"/>
    </location>
</feature>
<organism evidence="2 3">
    <name type="scientific">Kitasatospora albolonga</name>
    <dbReference type="NCBI Taxonomy" id="68173"/>
    <lineage>
        <taxon>Bacteria</taxon>
        <taxon>Bacillati</taxon>
        <taxon>Actinomycetota</taxon>
        <taxon>Actinomycetes</taxon>
        <taxon>Kitasatosporales</taxon>
        <taxon>Streptomycetaceae</taxon>
        <taxon>Kitasatospora</taxon>
    </lineage>
</organism>
<gene>
    <name evidence="2" type="ORF">B7C62_13670</name>
</gene>
<dbReference type="Proteomes" id="UP000192251">
    <property type="component" value="Chromosome"/>
</dbReference>
<dbReference type="EMBL" id="CP020563">
    <property type="protein sequence ID" value="ARF73199.1"/>
    <property type="molecule type" value="Genomic_DNA"/>
</dbReference>
<evidence type="ECO:0000313" key="2">
    <source>
        <dbReference type="EMBL" id="ARF73199.1"/>
    </source>
</evidence>
<name>A0ABC8BS06_9ACTN</name>
<protein>
    <recommendedName>
        <fullName evidence="4">DUF4190 domain-containing protein</fullName>
    </recommendedName>
</protein>
<proteinExistence type="predicted"/>
<evidence type="ECO:0000256" key="1">
    <source>
        <dbReference type="SAM" id="Phobius"/>
    </source>
</evidence>
<evidence type="ECO:0000313" key="3">
    <source>
        <dbReference type="Proteomes" id="UP000192251"/>
    </source>
</evidence>
<keyword evidence="3" id="KW-1185">Reference proteome</keyword>
<dbReference type="KEGG" id="kab:B7C62_13670"/>
<keyword evidence="1" id="KW-1133">Transmembrane helix</keyword>
<keyword evidence="1" id="KW-0812">Transmembrane</keyword>
<sequence length="69" mass="7132">MPGMLFNGGISGDALVPLLLIGGLIALLVRYEARKDRVDTLMGSGCGGCLIAVLVLFMVLVVLGSAVDR</sequence>
<evidence type="ECO:0008006" key="4">
    <source>
        <dbReference type="Google" id="ProtNLM"/>
    </source>
</evidence>
<reference evidence="2 3" key="1">
    <citation type="submission" date="2017-04" db="EMBL/GenBank/DDBJ databases">
        <title>The complete genome sequence of Streptomyces albolongus YIM 101047, the producer of novel bafilomycins and novel odoriferous sesquiterpenoids.</title>
        <authorList>
            <person name="Yin M."/>
            <person name="Jiang Y."/>
        </authorList>
    </citation>
    <scope>NUCLEOTIDE SEQUENCE [LARGE SCALE GENOMIC DNA]</scope>
    <source>
        <strain evidence="2 3">YIM 101047</strain>
    </source>
</reference>
<dbReference type="AlphaFoldDB" id="A0ABC8BS06"/>
<feature type="transmembrane region" description="Helical" evidence="1">
    <location>
        <begin position="6"/>
        <end position="29"/>
    </location>
</feature>
<accession>A0ABC8BS06</accession>